<evidence type="ECO:0000313" key="1">
    <source>
        <dbReference type="EMBL" id="KAI0510293.1"/>
    </source>
</evidence>
<protein>
    <submittedName>
        <fullName evidence="1">Uncharacterized protein</fullName>
    </submittedName>
</protein>
<organism evidence="1 2">
    <name type="scientific">Dendrobium nobile</name>
    <name type="common">Orchid</name>
    <dbReference type="NCBI Taxonomy" id="94219"/>
    <lineage>
        <taxon>Eukaryota</taxon>
        <taxon>Viridiplantae</taxon>
        <taxon>Streptophyta</taxon>
        <taxon>Embryophyta</taxon>
        <taxon>Tracheophyta</taxon>
        <taxon>Spermatophyta</taxon>
        <taxon>Magnoliopsida</taxon>
        <taxon>Liliopsida</taxon>
        <taxon>Asparagales</taxon>
        <taxon>Orchidaceae</taxon>
        <taxon>Epidendroideae</taxon>
        <taxon>Malaxideae</taxon>
        <taxon>Dendrobiinae</taxon>
        <taxon>Dendrobium</taxon>
    </lineage>
</organism>
<accession>A0A8T3BD18</accession>
<dbReference type="SMR" id="A0A8T3BD18"/>
<name>A0A8T3BD18_DENNO</name>
<gene>
    <name evidence="1" type="ORF">KFK09_010894</name>
</gene>
<comment type="caution">
    <text evidence="1">The sequence shown here is derived from an EMBL/GenBank/DDBJ whole genome shotgun (WGS) entry which is preliminary data.</text>
</comment>
<dbReference type="Proteomes" id="UP000829196">
    <property type="component" value="Unassembled WGS sequence"/>
</dbReference>
<sequence>MPRINSYHRGSHKCDYCPKYNNQSSFKGTSTLGTEIILNDQIVKLWNMNTPKSFHLRE</sequence>
<dbReference type="EMBL" id="JAGYWB010000009">
    <property type="protein sequence ID" value="KAI0510293.1"/>
    <property type="molecule type" value="Genomic_DNA"/>
</dbReference>
<reference evidence="1" key="1">
    <citation type="journal article" date="2022" name="Front. Genet.">
        <title>Chromosome-Scale Assembly of the Dendrobium nobile Genome Provides Insights Into the Molecular Mechanism of the Biosynthesis of the Medicinal Active Ingredient of Dendrobium.</title>
        <authorList>
            <person name="Xu Q."/>
            <person name="Niu S.-C."/>
            <person name="Li K.-L."/>
            <person name="Zheng P.-J."/>
            <person name="Zhang X.-J."/>
            <person name="Jia Y."/>
            <person name="Liu Y."/>
            <person name="Niu Y.-X."/>
            <person name="Yu L.-H."/>
            <person name="Chen D.-F."/>
            <person name="Zhang G.-Q."/>
        </authorList>
    </citation>
    <scope>NUCLEOTIDE SEQUENCE</scope>
    <source>
        <tissue evidence="1">Leaf</tissue>
    </source>
</reference>
<keyword evidence="2" id="KW-1185">Reference proteome</keyword>
<evidence type="ECO:0000313" key="2">
    <source>
        <dbReference type="Proteomes" id="UP000829196"/>
    </source>
</evidence>
<proteinExistence type="predicted"/>
<dbReference type="AlphaFoldDB" id="A0A8T3BD18"/>